<dbReference type="SUPFAM" id="SSF53474">
    <property type="entry name" value="alpha/beta-Hydrolases"/>
    <property type="match status" value="1"/>
</dbReference>
<evidence type="ECO:0000313" key="7">
    <source>
        <dbReference type="Proteomes" id="UP001233999"/>
    </source>
</evidence>
<feature type="non-terminal residue" evidence="6">
    <location>
        <position position="1"/>
    </location>
</feature>
<dbReference type="InterPro" id="IPR029058">
    <property type="entry name" value="AB_hydrolase_fold"/>
</dbReference>
<name>A0AAD7ZLH8_DIPPU</name>
<evidence type="ECO:0000256" key="1">
    <source>
        <dbReference type="ARBA" id="ARBA00010884"/>
    </source>
</evidence>
<evidence type="ECO:0000313" key="6">
    <source>
        <dbReference type="EMBL" id="KAJ9582949.1"/>
    </source>
</evidence>
<keyword evidence="5" id="KW-1133">Transmembrane helix</keyword>
<dbReference type="EMBL" id="JASPKZ010007701">
    <property type="protein sequence ID" value="KAJ9582949.1"/>
    <property type="molecule type" value="Genomic_DNA"/>
</dbReference>
<protein>
    <recommendedName>
        <fullName evidence="8">Abhydrolase domain-containing protein 3</fullName>
    </recommendedName>
</protein>
<dbReference type="GO" id="GO:0047372">
    <property type="term" value="F:monoacylglycerol lipase activity"/>
    <property type="evidence" value="ECO:0007669"/>
    <property type="project" value="TreeGrafter"/>
</dbReference>
<evidence type="ECO:0000256" key="2">
    <source>
        <dbReference type="ARBA" id="ARBA00022487"/>
    </source>
</evidence>
<dbReference type="PANTHER" id="PTHR10794:SF63">
    <property type="entry name" value="ALPHA_BETA HYDROLASE 1, ISOFORM A"/>
    <property type="match status" value="1"/>
</dbReference>
<dbReference type="AlphaFoldDB" id="A0AAD7ZLH8"/>
<dbReference type="Proteomes" id="UP001233999">
    <property type="component" value="Unassembled WGS sequence"/>
</dbReference>
<dbReference type="InterPro" id="IPR000952">
    <property type="entry name" value="AB_hydrolase_4_CS"/>
</dbReference>
<keyword evidence="2" id="KW-0719">Serine esterase</keyword>
<reference evidence="6" key="1">
    <citation type="journal article" date="2023" name="IScience">
        <title>Live-bearing cockroach genome reveals convergent evolutionary mechanisms linked to viviparity in insects and beyond.</title>
        <authorList>
            <person name="Fouks B."/>
            <person name="Harrison M.C."/>
            <person name="Mikhailova A.A."/>
            <person name="Marchal E."/>
            <person name="English S."/>
            <person name="Carruthers M."/>
            <person name="Jennings E.C."/>
            <person name="Chiamaka E.L."/>
            <person name="Frigard R.A."/>
            <person name="Pippel M."/>
            <person name="Attardo G.M."/>
            <person name="Benoit J.B."/>
            <person name="Bornberg-Bauer E."/>
            <person name="Tobe S.S."/>
        </authorList>
    </citation>
    <scope>NUCLEOTIDE SEQUENCE</scope>
    <source>
        <strain evidence="6">Stay&amp;Tobe</strain>
    </source>
</reference>
<evidence type="ECO:0000256" key="3">
    <source>
        <dbReference type="ARBA" id="ARBA00022801"/>
    </source>
</evidence>
<feature type="transmembrane region" description="Helical" evidence="5">
    <location>
        <begin position="370"/>
        <end position="388"/>
    </location>
</feature>
<dbReference type="InterPro" id="IPR012020">
    <property type="entry name" value="ABHD4"/>
</dbReference>
<organism evidence="6 7">
    <name type="scientific">Diploptera punctata</name>
    <name type="common">Pacific beetle cockroach</name>
    <dbReference type="NCBI Taxonomy" id="6984"/>
    <lineage>
        <taxon>Eukaryota</taxon>
        <taxon>Metazoa</taxon>
        <taxon>Ecdysozoa</taxon>
        <taxon>Arthropoda</taxon>
        <taxon>Hexapoda</taxon>
        <taxon>Insecta</taxon>
        <taxon>Pterygota</taxon>
        <taxon>Neoptera</taxon>
        <taxon>Polyneoptera</taxon>
        <taxon>Dictyoptera</taxon>
        <taxon>Blattodea</taxon>
        <taxon>Blaberoidea</taxon>
        <taxon>Blaberidae</taxon>
        <taxon>Diplopterinae</taxon>
        <taxon>Diploptera</taxon>
    </lineage>
</organism>
<comment type="similarity">
    <text evidence="1">Belongs to the AB hydrolase superfamily. AB hydrolase 4 family.</text>
</comment>
<reference evidence="6" key="2">
    <citation type="submission" date="2023-05" db="EMBL/GenBank/DDBJ databases">
        <authorList>
            <person name="Fouks B."/>
        </authorList>
    </citation>
    <scope>NUCLEOTIDE SEQUENCE</scope>
    <source>
        <strain evidence="6">Stay&amp;Tobe</strain>
        <tissue evidence="6">Testes</tissue>
    </source>
</reference>
<feature type="active site" description="Charge relay system" evidence="4">
    <location>
        <position position="321"/>
    </location>
</feature>
<comment type="caution">
    <text evidence="6">The sequence shown here is derived from an EMBL/GenBank/DDBJ whole genome shotgun (WGS) entry which is preliminary data.</text>
</comment>
<evidence type="ECO:0000256" key="4">
    <source>
        <dbReference type="PIRSR" id="PIRSR005211-1"/>
    </source>
</evidence>
<gene>
    <name evidence="6" type="ORF">L9F63_022710</name>
</gene>
<feature type="active site" description="Charge relay system" evidence="4">
    <location>
        <position position="350"/>
    </location>
</feature>
<dbReference type="PANTHER" id="PTHR10794">
    <property type="entry name" value="ABHYDROLASE DOMAIN-CONTAINING PROTEIN"/>
    <property type="match status" value="1"/>
</dbReference>
<dbReference type="GO" id="GO:0051793">
    <property type="term" value="P:medium-chain fatty acid catabolic process"/>
    <property type="evidence" value="ECO:0007669"/>
    <property type="project" value="TreeGrafter"/>
</dbReference>
<dbReference type="PROSITE" id="PS01133">
    <property type="entry name" value="UPF0017"/>
    <property type="match status" value="1"/>
</dbReference>
<proteinExistence type="inferred from homology"/>
<evidence type="ECO:0008006" key="8">
    <source>
        <dbReference type="Google" id="ProtNLM"/>
    </source>
</evidence>
<keyword evidence="3" id="KW-0378">Hydrolase</keyword>
<keyword evidence="5" id="KW-0812">Transmembrane</keyword>
<dbReference type="InterPro" id="IPR050960">
    <property type="entry name" value="AB_hydrolase_4_sf"/>
</dbReference>
<dbReference type="GO" id="GO:0008126">
    <property type="term" value="F:acetylesterase activity"/>
    <property type="evidence" value="ECO:0007669"/>
    <property type="project" value="TreeGrafter"/>
</dbReference>
<dbReference type="Gene3D" id="3.40.50.1820">
    <property type="entry name" value="alpha/beta hydrolase"/>
    <property type="match status" value="1"/>
</dbReference>
<dbReference type="GO" id="GO:0051792">
    <property type="term" value="P:medium-chain fatty acid biosynthetic process"/>
    <property type="evidence" value="ECO:0007669"/>
    <property type="project" value="TreeGrafter"/>
</dbReference>
<feature type="active site" description="Charge relay system" evidence="4">
    <location>
        <position position="162"/>
    </location>
</feature>
<feature type="non-terminal residue" evidence="6">
    <location>
        <position position="398"/>
    </location>
</feature>
<keyword evidence="7" id="KW-1185">Reference proteome</keyword>
<evidence type="ECO:0000256" key="5">
    <source>
        <dbReference type="SAM" id="Phobius"/>
    </source>
</evidence>
<sequence>QPVLACADGKFKDFLLAHLPILQEKYWPTLWCFESRLQTVFASLLRSRLLPNVKYRREILKLSDGGQVALDWFEDGCPHDAPVIIILPGLTGESQAEYVKCLVKAANSIKLRIVVFNNRGQGGISLMTSRTYCASKCDDLSEVVTHVKAINPGIPIAATGVSMGGQLSGLLLLLLYYYFLLLLLLLLLLYIYFRLILGNYLASQQPSAEKLLTAAMVISVPWNVFKGTESIEKPVLNLLLNRHLANGLCRNIERLKRDKVPQGPWNLEDVLKSKTIREFDSHYTTKQFGYKDVEDYYTDATIHDKLHKIQVPFLCLSAADDPFQPLEAIPVEEANNSKNVAIVITARGGHIGFLEGFLPFFQEQYMCRIFMQYFTGIFGPVSELYLHLQRKKTSTKKR</sequence>
<accession>A0AAD7ZLH8</accession>
<keyword evidence="5" id="KW-0472">Membrane</keyword>
<dbReference type="PIRSF" id="PIRSF005211">
    <property type="entry name" value="Ab_hydro_YheT"/>
    <property type="match status" value="1"/>
</dbReference>
<feature type="transmembrane region" description="Helical" evidence="5">
    <location>
        <begin position="170"/>
        <end position="193"/>
    </location>
</feature>